<dbReference type="SMART" id="SM00775">
    <property type="entry name" value="LNS2"/>
    <property type="match status" value="1"/>
</dbReference>
<evidence type="ECO:0000256" key="1">
    <source>
        <dbReference type="ARBA" id="ARBA00001180"/>
    </source>
</evidence>
<dbReference type="Pfam" id="PF04571">
    <property type="entry name" value="Lipin_N"/>
    <property type="match status" value="1"/>
</dbReference>
<dbReference type="Proteomes" id="UP001620626">
    <property type="component" value="Unassembled WGS sequence"/>
</dbReference>
<dbReference type="Pfam" id="PF08235">
    <property type="entry name" value="LNS2"/>
    <property type="match status" value="1"/>
</dbReference>
<reference evidence="4 5" key="1">
    <citation type="submission" date="2024-10" db="EMBL/GenBank/DDBJ databases">
        <authorList>
            <person name="Kim D."/>
        </authorList>
    </citation>
    <scope>NUCLEOTIDE SEQUENCE [LARGE SCALE GENOMIC DNA]</scope>
    <source>
        <strain evidence="4">BH-2024</strain>
    </source>
</reference>
<dbReference type="InterPro" id="IPR026058">
    <property type="entry name" value="LIPIN"/>
</dbReference>
<evidence type="ECO:0000313" key="4">
    <source>
        <dbReference type="EMBL" id="KAL3077377.1"/>
    </source>
</evidence>
<dbReference type="GO" id="GO:0008195">
    <property type="term" value="F:phosphatidate phosphatase activity"/>
    <property type="evidence" value="ECO:0007669"/>
    <property type="project" value="UniProtKB-EC"/>
</dbReference>
<proteinExistence type="inferred from homology"/>
<dbReference type="InterPro" id="IPR013209">
    <property type="entry name" value="LNS2"/>
</dbReference>
<dbReference type="InterPro" id="IPR036412">
    <property type="entry name" value="HAD-like_sf"/>
</dbReference>
<dbReference type="InterPro" id="IPR031315">
    <property type="entry name" value="LNS2/PITP"/>
</dbReference>
<dbReference type="PANTHER" id="PTHR12181">
    <property type="entry name" value="LIPIN"/>
    <property type="match status" value="1"/>
</dbReference>
<organism evidence="4 5">
    <name type="scientific">Heterodera trifolii</name>
    <dbReference type="NCBI Taxonomy" id="157864"/>
    <lineage>
        <taxon>Eukaryota</taxon>
        <taxon>Metazoa</taxon>
        <taxon>Ecdysozoa</taxon>
        <taxon>Nematoda</taxon>
        <taxon>Chromadorea</taxon>
        <taxon>Rhabditida</taxon>
        <taxon>Tylenchina</taxon>
        <taxon>Tylenchomorpha</taxon>
        <taxon>Tylenchoidea</taxon>
        <taxon>Heteroderidae</taxon>
        <taxon>Heteroderinae</taxon>
        <taxon>Heterodera</taxon>
    </lineage>
</organism>
<comment type="caution">
    <text evidence="4">The sequence shown here is derived from an EMBL/GenBank/DDBJ whole genome shotgun (WGS) entry which is preliminary data.</text>
</comment>
<keyword evidence="5" id="KW-1185">Reference proteome</keyword>
<dbReference type="InterPro" id="IPR023214">
    <property type="entry name" value="HAD_sf"/>
</dbReference>
<evidence type="ECO:0000259" key="3">
    <source>
        <dbReference type="SMART" id="SM00775"/>
    </source>
</evidence>
<evidence type="ECO:0000313" key="5">
    <source>
        <dbReference type="Proteomes" id="UP001620626"/>
    </source>
</evidence>
<comment type="similarity">
    <text evidence="2">Belongs to the lipin family.</text>
</comment>
<feature type="domain" description="LNS2/PITP" evidence="3">
    <location>
        <begin position="121"/>
        <end position="263"/>
    </location>
</feature>
<dbReference type="EMBL" id="JBICBT010001232">
    <property type="protein sequence ID" value="KAL3077377.1"/>
    <property type="molecule type" value="Genomic_DNA"/>
</dbReference>
<protein>
    <recommendedName>
        <fullName evidence="3">LNS2/PITP domain-containing protein</fullName>
    </recommendedName>
</protein>
<comment type="catalytic activity">
    <reaction evidence="1">
        <text>a 1,2-diacyl-sn-glycero-3-phosphate + H2O = a 1,2-diacyl-sn-glycerol + phosphate</text>
        <dbReference type="Rhea" id="RHEA:27429"/>
        <dbReference type="ChEBI" id="CHEBI:15377"/>
        <dbReference type="ChEBI" id="CHEBI:17815"/>
        <dbReference type="ChEBI" id="CHEBI:43474"/>
        <dbReference type="ChEBI" id="CHEBI:58608"/>
        <dbReference type="EC" id="3.1.3.4"/>
    </reaction>
    <physiologicalReaction direction="left-to-right" evidence="1">
        <dbReference type="Rhea" id="RHEA:27430"/>
    </physiologicalReaction>
</comment>
<dbReference type="InterPro" id="IPR007651">
    <property type="entry name" value="Lipin_N"/>
</dbReference>
<sequence>MSEVFKHLKIHGASDFIVLKRSDGTLASSPILVHFGTEIVAKSGQEGVPVQIAVNGKSIDGMGLRTDENGDVYERNATLAPLKSILKTTGPYSAQFSAKNAKGQMLSVNCTLYYLDHNAKLVVSDIDGTVTKSDLRGMMLGKVWMQHDVRNLYEQIKQRGYQLVYLSARPAAAGTMTRHFLNKLNMPSGALLLSYEPLEKAVKTAVKDPQRVKIVCMQRLKDLFKLAPFFAGFGNQQSDKIAYDALEVPTVFMVNPKGAVTIYRNAGGQTVDKPTTYRNVIDKMMDTLFPRAQNADNFRWSTNVIIAGLCSLKPRWCRAKPEANRKCHRPTSLLNKCNSRTTLLVETETVPRRKPTESAIVQHLQPLLIPMPINKKNKMDKSPKKKERNNG</sequence>
<dbReference type="Gene3D" id="3.40.50.1000">
    <property type="entry name" value="HAD superfamily/HAD-like"/>
    <property type="match status" value="1"/>
</dbReference>
<dbReference type="SUPFAM" id="SSF56784">
    <property type="entry name" value="HAD-like"/>
    <property type="match status" value="1"/>
</dbReference>
<gene>
    <name evidence="4" type="ORF">niasHT_035212</name>
</gene>
<evidence type="ECO:0000256" key="2">
    <source>
        <dbReference type="ARBA" id="ARBA00005476"/>
    </source>
</evidence>
<dbReference type="PANTHER" id="PTHR12181:SF12">
    <property type="entry name" value="PHOSPHATIDATE PHOSPHATASE"/>
    <property type="match status" value="1"/>
</dbReference>
<accession>A0ABD2IB04</accession>
<dbReference type="AlphaFoldDB" id="A0ABD2IB04"/>
<name>A0ABD2IB04_9BILA</name>